<name>A0ABT9Q9B2_9ACTN</name>
<reference evidence="1 2" key="1">
    <citation type="submission" date="2023-07" db="EMBL/GenBank/DDBJ databases">
        <title>Sequencing the genomes of 1000 actinobacteria strains.</title>
        <authorList>
            <person name="Klenk H.-P."/>
        </authorList>
    </citation>
    <scope>NUCLEOTIDE SEQUENCE [LARGE SCALE GENOMIC DNA]</scope>
    <source>
        <strain evidence="1 2">DSM 46740</strain>
    </source>
</reference>
<comment type="caution">
    <text evidence="1">The sequence shown here is derived from an EMBL/GenBank/DDBJ whole genome shotgun (WGS) entry which is preliminary data.</text>
</comment>
<dbReference type="Proteomes" id="UP001225356">
    <property type="component" value="Unassembled WGS sequence"/>
</dbReference>
<accession>A0ABT9Q9B2</accession>
<sequence length="148" mass="16792">MENYALFDPEPTAEPAETAQGWMSVTRRKVTFIVEDDFAAAEPIVRAGQRDFFPRSVYCRWVWRPIHGWDLDLYELSGPNRKKDGSAGLMIVTERRHGLHPETWANLPDWVFLAMVATRPDWEPPAAHLQPAEGVVEALMGEAEADSE</sequence>
<dbReference type="EMBL" id="JAUSQU010000001">
    <property type="protein sequence ID" value="MDP9843342.1"/>
    <property type="molecule type" value="Genomic_DNA"/>
</dbReference>
<organism evidence="1 2">
    <name type="scientific">Streptosporangium lutulentum</name>
    <dbReference type="NCBI Taxonomy" id="1461250"/>
    <lineage>
        <taxon>Bacteria</taxon>
        <taxon>Bacillati</taxon>
        <taxon>Actinomycetota</taxon>
        <taxon>Actinomycetes</taxon>
        <taxon>Streptosporangiales</taxon>
        <taxon>Streptosporangiaceae</taxon>
        <taxon>Streptosporangium</taxon>
    </lineage>
</organism>
<dbReference type="RefSeq" id="WP_307557501.1">
    <property type="nucleotide sequence ID" value="NZ_JAUSQU010000001.1"/>
</dbReference>
<evidence type="ECO:0000313" key="1">
    <source>
        <dbReference type="EMBL" id="MDP9843342.1"/>
    </source>
</evidence>
<proteinExistence type="predicted"/>
<keyword evidence="2" id="KW-1185">Reference proteome</keyword>
<gene>
    <name evidence="1" type="ORF">J2853_002553</name>
</gene>
<evidence type="ECO:0000313" key="2">
    <source>
        <dbReference type="Proteomes" id="UP001225356"/>
    </source>
</evidence>
<protein>
    <submittedName>
        <fullName evidence="1">Uncharacterized protein</fullName>
    </submittedName>
</protein>